<feature type="domain" description="PRISE-like Rossmann-fold" evidence="1">
    <location>
        <begin position="6"/>
        <end position="55"/>
    </location>
</feature>
<dbReference type="EMBL" id="LCUC01000167">
    <property type="protein sequence ID" value="KKY35262.1"/>
    <property type="molecule type" value="Genomic_DNA"/>
</dbReference>
<dbReference type="Pfam" id="PF22917">
    <property type="entry name" value="PRISE"/>
    <property type="match status" value="2"/>
</dbReference>
<dbReference type="OrthoDB" id="1731983at2759"/>
<gene>
    <name evidence="2" type="ORF">UCDDA912_g04742</name>
</gene>
<dbReference type="PANTHER" id="PTHR32487">
    <property type="entry name" value="3-OXO-DELTA(4,5)-STEROID 5-BETA-REDUCTASE"/>
    <property type="match status" value="1"/>
</dbReference>
<comment type="caution">
    <text evidence="2">The sequence shown here is derived from an EMBL/GenBank/DDBJ whole genome shotgun (WGS) entry which is preliminary data.</text>
</comment>
<dbReference type="InterPro" id="IPR036291">
    <property type="entry name" value="NAD(P)-bd_dom_sf"/>
</dbReference>
<reference evidence="2 3" key="2">
    <citation type="submission" date="2015-05" db="EMBL/GenBank/DDBJ databases">
        <authorList>
            <person name="Morales-Cruz A."/>
            <person name="Amrine K.C."/>
            <person name="Cantu D."/>
        </authorList>
    </citation>
    <scope>NUCLEOTIDE SEQUENCE [LARGE SCALE GENOMIC DNA]</scope>
    <source>
        <strain evidence="2">DA912</strain>
    </source>
</reference>
<evidence type="ECO:0000259" key="1">
    <source>
        <dbReference type="Pfam" id="PF22917"/>
    </source>
</evidence>
<dbReference type="STRING" id="1214573.A0A0G2FLL9"/>
<proteinExistence type="predicted"/>
<accession>A0A0G2FLL9</accession>
<reference evidence="2 3" key="1">
    <citation type="submission" date="2015-05" db="EMBL/GenBank/DDBJ databases">
        <title>Distinctive expansion of gene families associated with plant cell wall degradation and secondary metabolism in the genomes of grapevine trunk pathogens.</title>
        <authorList>
            <person name="Lawrence D.P."/>
            <person name="Travadon R."/>
            <person name="Rolshausen P.E."/>
            <person name="Baumgartner K."/>
        </authorList>
    </citation>
    <scope>NUCLEOTIDE SEQUENCE [LARGE SCALE GENOMIC DNA]</scope>
    <source>
        <strain evidence="2">DA912</strain>
    </source>
</reference>
<protein>
    <submittedName>
        <fullName evidence="2">Putative sirq protein</fullName>
    </submittedName>
</protein>
<name>A0A0G2FLL9_9PEZI</name>
<evidence type="ECO:0000313" key="2">
    <source>
        <dbReference type="EMBL" id="KKY35262.1"/>
    </source>
</evidence>
<dbReference type="Proteomes" id="UP000034680">
    <property type="component" value="Unassembled WGS sequence"/>
</dbReference>
<dbReference type="AlphaFoldDB" id="A0A0G2FLL9"/>
<dbReference type="Gene3D" id="3.40.50.720">
    <property type="entry name" value="NAD(P)-binding Rossmann-like Domain"/>
    <property type="match status" value="2"/>
</dbReference>
<evidence type="ECO:0000313" key="3">
    <source>
        <dbReference type="Proteomes" id="UP000034680"/>
    </source>
</evidence>
<sequence>MAQNHAVVIGASGLIGWGVVNELLSHDYIAAGAFGTVTAIVNRPVNRDDMFWPSEHPIFRANDGDQEAEVEMNTGMMSRFIRTIESLAHAQPQIRRLPGEGTRGYGIYRPGGIFSAPLDESLIGTLPDDYAGAVAYPSSRRLLASASEGKPRTWREVCPDAVVGFRAQWQRAARFAIYAAALRPEACGGGKTFNAADAEGPGTVRERWPRIAAWFGCE</sequence>
<feature type="domain" description="PRISE-like Rossmann-fold" evidence="1">
    <location>
        <begin position="62"/>
        <end position="166"/>
    </location>
</feature>
<organism evidence="2 3">
    <name type="scientific">Diaporthe ampelina</name>
    <dbReference type="NCBI Taxonomy" id="1214573"/>
    <lineage>
        <taxon>Eukaryota</taxon>
        <taxon>Fungi</taxon>
        <taxon>Dikarya</taxon>
        <taxon>Ascomycota</taxon>
        <taxon>Pezizomycotina</taxon>
        <taxon>Sordariomycetes</taxon>
        <taxon>Sordariomycetidae</taxon>
        <taxon>Diaporthales</taxon>
        <taxon>Diaporthaceae</taxon>
        <taxon>Diaporthe</taxon>
    </lineage>
</organism>
<keyword evidence="3" id="KW-1185">Reference proteome</keyword>
<dbReference type="PANTHER" id="PTHR32487:SF4">
    <property type="entry name" value="SIRQ PROTEIN"/>
    <property type="match status" value="1"/>
</dbReference>
<dbReference type="InterPro" id="IPR055222">
    <property type="entry name" value="PRISE-like_Rossmann-fold"/>
</dbReference>
<dbReference type="SUPFAM" id="SSF51735">
    <property type="entry name" value="NAD(P)-binding Rossmann-fold domains"/>
    <property type="match status" value="1"/>
</dbReference>